<dbReference type="Pfam" id="PF06985">
    <property type="entry name" value="HET"/>
    <property type="match status" value="1"/>
</dbReference>
<accession>A0AAV9GUZ4</accession>
<dbReference type="Proteomes" id="UP001321760">
    <property type="component" value="Unassembled WGS sequence"/>
</dbReference>
<name>A0AAV9GUZ4_9PEZI</name>
<dbReference type="InterPro" id="IPR052895">
    <property type="entry name" value="HetReg/Transcr_Mod"/>
</dbReference>
<reference evidence="2" key="2">
    <citation type="submission" date="2023-05" db="EMBL/GenBank/DDBJ databases">
        <authorList>
            <consortium name="Lawrence Berkeley National Laboratory"/>
            <person name="Steindorff A."/>
            <person name="Hensen N."/>
            <person name="Bonometti L."/>
            <person name="Westerberg I."/>
            <person name="Brannstrom I.O."/>
            <person name="Guillou S."/>
            <person name="Cros-Aarteil S."/>
            <person name="Calhoun S."/>
            <person name="Haridas S."/>
            <person name="Kuo A."/>
            <person name="Mondo S."/>
            <person name="Pangilinan J."/>
            <person name="Riley R."/>
            <person name="Labutti K."/>
            <person name="Andreopoulos B."/>
            <person name="Lipzen A."/>
            <person name="Chen C."/>
            <person name="Yanf M."/>
            <person name="Daum C."/>
            <person name="Ng V."/>
            <person name="Clum A."/>
            <person name="Ohm R."/>
            <person name="Martin F."/>
            <person name="Silar P."/>
            <person name="Natvig D."/>
            <person name="Lalanne C."/>
            <person name="Gautier V."/>
            <person name="Ament-Velasquez S.L."/>
            <person name="Kruys A."/>
            <person name="Hutchinson M.I."/>
            <person name="Powell A.J."/>
            <person name="Barry K."/>
            <person name="Miller A.N."/>
            <person name="Grigoriev I.V."/>
            <person name="Debuchy R."/>
            <person name="Gladieux P."/>
            <person name="Thoren M.H."/>
            <person name="Johannesson H."/>
        </authorList>
    </citation>
    <scope>NUCLEOTIDE SEQUENCE</scope>
    <source>
        <strain evidence="2">PSN243</strain>
    </source>
</reference>
<evidence type="ECO:0000313" key="3">
    <source>
        <dbReference type="Proteomes" id="UP001321760"/>
    </source>
</evidence>
<reference evidence="2" key="1">
    <citation type="journal article" date="2023" name="Mol. Phylogenet. Evol.">
        <title>Genome-scale phylogeny and comparative genomics of the fungal order Sordariales.</title>
        <authorList>
            <person name="Hensen N."/>
            <person name="Bonometti L."/>
            <person name="Westerberg I."/>
            <person name="Brannstrom I.O."/>
            <person name="Guillou S."/>
            <person name="Cros-Aarteil S."/>
            <person name="Calhoun S."/>
            <person name="Haridas S."/>
            <person name="Kuo A."/>
            <person name="Mondo S."/>
            <person name="Pangilinan J."/>
            <person name="Riley R."/>
            <person name="LaButti K."/>
            <person name="Andreopoulos B."/>
            <person name="Lipzen A."/>
            <person name="Chen C."/>
            <person name="Yan M."/>
            <person name="Daum C."/>
            <person name="Ng V."/>
            <person name="Clum A."/>
            <person name="Steindorff A."/>
            <person name="Ohm R.A."/>
            <person name="Martin F."/>
            <person name="Silar P."/>
            <person name="Natvig D.O."/>
            <person name="Lalanne C."/>
            <person name="Gautier V."/>
            <person name="Ament-Velasquez S.L."/>
            <person name="Kruys A."/>
            <person name="Hutchinson M.I."/>
            <person name="Powell A.J."/>
            <person name="Barry K."/>
            <person name="Miller A.N."/>
            <person name="Grigoriev I.V."/>
            <person name="Debuchy R."/>
            <person name="Gladieux P."/>
            <person name="Hiltunen Thoren M."/>
            <person name="Johannesson H."/>
        </authorList>
    </citation>
    <scope>NUCLEOTIDE SEQUENCE</scope>
    <source>
        <strain evidence="2">PSN243</strain>
    </source>
</reference>
<evidence type="ECO:0000259" key="1">
    <source>
        <dbReference type="Pfam" id="PF06985"/>
    </source>
</evidence>
<dbReference type="AlphaFoldDB" id="A0AAV9GUZ4"/>
<dbReference type="InterPro" id="IPR010730">
    <property type="entry name" value="HET"/>
</dbReference>
<proteinExistence type="predicted"/>
<dbReference type="EMBL" id="MU865929">
    <property type="protein sequence ID" value="KAK4451198.1"/>
    <property type="molecule type" value="Genomic_DNA"/>
</dbReference>
<organism evidence="2 3">
    <name type="scientific">Podospora aff. communis PSN243</name>
    <dbReference type="NCBI Taxonomy" id="3040156"/>
    <lineage>
        <taxon>Eukaryota</taxon>
        <taxon>Fungi</taxon>
        <taxon>Dikarya</taxon>
        <taxon>Ascomycota</taxon>
        <taxon>Pezizomycotina</taxon>
        <taxon>Sordariomycetes</taxon>
        <taxon>Sordariomycetidae</taxon>
        <taxon>Sordariales</taxon>
        <taxon>Podosporaceae</taxon>
        <taxon>Podospora</taxon>
    </lineage>
</organism>
<protein>
    <recommendedName>
        <fullName evidence="1">Heterokaryon incompatibility domain-containing protein</fullName>
    </recommendedName>
</protein>
<sequence length="458" mass="51024">MRLFMVSPDSPLEGQRLQINGTGWGLLEHDISLDLNPPSDFICISYSWGTGTSASPFYADSRVSDRTLPVLLTAVTQRPTLRKIWIDAYCVPPTSESSLRESTLQSMGFIYSRASEVLVVLTSRAIPALQQATGSDLWSAAHLAALEAEDWVTRAWTYQEAVNARRLSFTCQDSPPSTAIDIMRFFSRLGNTLTNLPPAQRKLYPRLCSLEELLSDCVVAEYLERSALQVMTAMDERTQTRPDDRFYAMMGAISTEPAKAVEGVGPCEAFMRLCERTGDYSFLFCKEDREERTGRRWRPVEGMLNPVISWHCSGPRLRGRLEGGAVTLQGVAVLELGELGEKGRTFMKDWLAGFERMGYGSWPDLEPERAVYKALRRMKFSGSADYLATEYGLVFSQSLVPQAAKVNVIVAAEIRWTFGAPSLIQFRDSASGDGYHYEAGLFFGRVPAGDMLTDITLS</sequence>
<evidence type="ECO:0000313" key="2">
    <source>
        <dbReference type="EMBL" id="KAK4451198.1"/>
    </source>
</evidence>
<keyword evidence="3" id="KW-1185">Reference proteome</keyword>
<feature type="domain" description="Heterokaryon incompatibility" evidence="1">
    <location>
        <begin position="41"/>
        <end position="160"/>
    </location>
</feature>
<gene>
    <name evidence="2" type="ORF">QBC34DRAFT_401508</name>
</gene>
<dbReference type="PANTHER" id="PTHR24148">
    <property type="entry name" value="ANKYRIN REPEAT DOMAIN-CONTAINING PROTEIN 39 HOMOLOG-RELATED"/>
    <property type="match status" value="1"/>
</dbReference>
<comment type="caution">
    <text evidence="2">The sequence shown here is derived from an EMBL/GenBank/DDBJ whole genome shotgun (WGS) entry which is preliminary data.</text>
</comment>
<dbReference type="PANTHER" id="PTHR24148:SF64">
    <property type="entry name" value="HETEROKARYON INCOMPATIBILITY DOMAIN-CONTAINING PROTEIN"/>
    <property type="match status" value="1"/>
</dbReference>